<dbReference type="EMBL" id="BSDZ01000010">
    <property type="protein sequence ID" value="GLI61625.1"/>
    <property type="molecule type" value="Genomic_DNA"/>
</dbReference>
<dbReference type="PANTHER" id="PTHR34126:SF1">
    <property type="entry name" value="PEROXISOME BIOGENESIS PROTEIN 22"/>
    <property type="match status" value="1"/>
</dbReference>
<comment type="caution">
    <text evidence="1">The sequence shown here is derived from an EMBL/GenBank/DDBJ whole genome shotgun (WGS) entry which is preliminary data.</text>
</comment>
<protein>
    <submittedName>
        <fullName evidence="1">Uncharacterized protein</fullName>
    </submittedName>
</protein>
<reference evidence="1 2" key="1">
    <citation type="journal article" date="2023" name="IScience">
        <title>Expanded male sex-determining region conserved during the evolution of homothallism in the green alga Volvox.</title>
        <authorList>
            <person name="Yamamoto K."/>
            <person name="Matsuzaki R."/>
            <person name="Mahakham W."/>
            <person name="Heman W."/>
            <person name="Sekimoto H."/>
            <person name="Kawachi M."/>
            <person name="Minakuchi Y."/>
            <person name="Toyoda A."/>
            <person name="Nozaki H."/>
        </authorList>
    </citation>
    <scope>NUCLEOTIDE SEQUENCE [LARGE SCALE GENOMIC DNA]</scope>
    <source>
        <strain evidence="1 2">NIES-4468</strain>
    </source>
</reference>
<keyword evidence="2" id="KW-1185">Reference proteome</keyword>
<sequence>MGTVRQDVKSCPNINDMTSNQGTYPNRLGAALVIVGFNAKSSAYRSRNIPKREYKVVSVVYNKVVQLLSTAPKGALSVTGILGLALLVYGYLQFRGNDNRAEEQRREQQRAHLRAAAGSTATAAQQSVDVAGIPAVKAQSGGASSTPVGRAVSVQLSGVKRVTLSLPGVVFAERTPSELQESATVRPEVVEVLKEMSRVSDVYLIAHVEDDVGEAVVTGALEAAGVLGNGPGQIRQHHLLCCSTLDGKVPIVRQLEPELHVDGHSGSIDELKRFMPHLLLVREGHTNAASGQANVGIAASLPSYFGL</sequence>
<organism evidence="1 2">
    <name type="scientific">Volvox africanus</name>
    <dbReference type="NCBI Taxonomy" id="51714"/>
    <lineage>
        <taxon>Eukaryota</taxon>
        <taxon>Viridiplantae</taxon>
        <taxon>Chlorophyta</taxon>
        <taxon>core chlorophytes</taxon>
        <taxon>Chlorophyceae</taxon>
        <taxon>CS clade</taxon>
        <taxon>Chlamydomonadales</taxon>
        <taxon>Volvocaceae</taxon>
        <taxon>Volvox</taxon>
    </lineage>
</organism>
<dbReference type="Proteomes" id="UP001165090">
    <property type="component" value="Unassembled WGS sequence"/>
</dbReference>
<dbReference type="Pfam" id="PF22978">
    <property type="entry name" value="HAD_Pex22"/>
    <property type="match status" value="1"/>
</dbReference>
<accession>A0ABQ5RVR3</accession>
<evidence type="ECO:0000313" key="1">
    <source>
        <dbReference type="EMBL" id="GLI61625.1"/>
    </source>
</evidence>
<name>A0ABQ5RVR3_9CHLO</name>
<dbReference type="PANTHER" id="PTHR34126">
    <property type="entry name" value="PEROXISOME BIOGENESIS PROTEIN 22"/>
    <property type="match status" value="1"/>
</dbReference>
<gene>
    <name evidence="1" type="ORF">VaNZ11_004044</name>
</gene>
<dbReference type="InterPro" id="IPR037485">
    <property type="entry name" value="PEX22"/>
</dbReference>
<proteinExistence type="predicted"/>
<evidence type="ECO:0000313" key="2">
    <source>
        <dbReference type="Proteomes" id="UP001165090"/>
    </source>
</evidence>